<dbReference type="OrthoDB" id="192530at2759"/>
<dbReference type="EC" id="5.6.2.3" evidence="1"/>
<dbReference type="GO" id="GO:0006281">
    <property type="term" value="P:DNA repair"/>
    <property type="evidence" value="ECO:0007669"/>
    <property type="project" value="UniProtKB-KW"/>
</dbReference>
<keyword evidence="1" id="KW-0233">DNA recombination</keyword>
<dbReference type="PANTHER" id="PTHR47642">
    <property type="entry name" value="ATP-DEPENDENT DNA HELICASE"/>
    <property type="match status" value="1"/>
</dbReference>
<feature type="region of interest" description="Disordered" evidence="2">
    <location>
        <begin position="30"/>
        <end position="59"/>
    </location>
</feature>
<dbReference type="GO" id="GO:0000723">
    <property type="term" value="P:telomere maintenance"/>
    <property type="evidence" value="ECO:0007669"/>
    <property type="project" value="InterPro"/>
</dbReference>
<dbReference type="RefSeq" id="XP_008911074.1">
    <property type="nucleotide sequence ID" value="XM_008912826.1"/>
</dbReference>
<dbReference type="VEuPathDB" id="FungiDB:PPTG_15573"/>
<keyword evidence="1" id="KW-0067">ATP-binding</keyword>
<keyword evidence="1" id="KW-0234">DNA repair</keyword>
<dbReference type="GO" id="GO:0043139">
    <property type="term" value="F:5'-3' DNA helicase activity"/>
    <property type="evidence" value="ECO:0007669"/>
    <property type="project" value="UniProtKB-EC"/>
</dbReference>
<dbReference type="GeneID" id="20184721"/>
<feature type="region of interest" description="Disordered" evidence="2">
    <location>
        <begin position="83"/>
        <end position="111"/>
    </location>
</feature>
<dbReference type="SUPFAM" id="SSF52540">
    <property type="entry name" value="P-loop containing nucleoside triphosphate hydrolases"/>
    <property type="match status" value="2"/>
</dbReference>
<feature type="domain" description="DNA helicase Pif1-like DEAD-box helicase" evidence="3">
    <location>
        <begin position="982"/>
        <end position="1146"/>
    </location>
</feature>
<dbReference type="GO" id="GO:0006310">
    <property type="term" value="P:DNA recombination"/>
    <property type="evidence" value="ECO:0007669"/>
    <property type="project" value="UniProtKB-KW"/>
</dbReference>
<evidence type="ECO:0000256" key="1">
    <source>
        <dbReference type="RuleBase" id="RU363044"/>
    </source>
</evidence>
<dbReference type="InterPro" id="IPR027417">
    <property type="entry name" value="P-loop_NTPase"/>
</dbReference>
<gene>
    <name evidence="5" type="ORF">PPTG_15573</name>
</gene>
<dbReference type="Pfam" id="PF05970">
    <property type="entry name" value="PIF1"/>
    <property type="match status" value="1"/>
</dbReference>
<reference evidence="5 6" key="2">
    <citation type="submission" date="2013-11" db="EMBL/GenBank/DDBJ databases">
        <title>The Genome Sequence of Phytophthora parasitica INRA-310.</title>
        <authorList>
            <consortium name="The Broad Institute Genomics Platform"/>
            <person name="Russ C."/>
            <person name="Tyler B."/>
            <person name="Panabieres F."/>
            <person name="Shan W."/>
            <person name="Tripathy S."/>
            <person name="Grunwald N."/>
            <person name="Machado M."/>
            <person name="Johnson C.S."/>
            <person name="Arredondo F."/>
            <person name="Hong C."/>
            <person name="Coffey M."/>
            <person name="Young S.K."/>
            <person name="Zeng Q."/>
            <person name="Gargeya S."/>
            <person name="Fitzgerald M."/>
            <person name="Abouelleil A."/>
            <person name="Alvarado L."/>
            <person name="Chapman S.B."/>
            <person name="Gainer-Dewar J."/>
            <person name="Goldberg J."/>
            <person name="Griggs A."/>
            <person name="Gujja S."/>
            <person name="Hansen M."/>
            <person name="Howarth C."/>
            <person name="Imamovic A."/>
            <person name="Ireland A."/>
            <person name="Larimer J."/>
            <person name="McCowan C."/>
            <person name="Murphy C."/>
            <person name="Pearson M."/>
            <person name="Poon T.W."/>
            <person name="Priest M."/>
            <person name="Roberts A."/>
            <person name="Saif S."/>
            <person name="Shea T."/>
            <person name="Sykes S."/>
            <person name="Wortman J."/>
            <person name="Nusbaum C."/>
            <person name="Birren B."/>
        </authorList>
    </citation>
    <scope>NUCLEOTIDE SEQUENCE [LARGE SCALE GENOMIC DNA]</scope>
    <source>
        <strain evidence="5 6">INRA-310</strain>
    </source>
</reference>
<feature type="region of interest" description="Disordered" evidence="2">
    <location>
        <begin position="748"/>
        <end position="773"/>
    </location>
</feature>
<evidence type="ECO:0000313" key="6">
    <source>
        <dbReference type="Proteomes" id="UP000018817"/>
    </source>
</evidence>
<dbReference type="InterPro" id="IPR051055">
    <property type="entry name" value="PIF1_helicase"/>
</dbReference>
<dbReference type="PANTHER" id="PTHR47642:SF6">
    <property type="entry name" value="ATP-DEPENDENT DNA HELICASE"/>
    <property type="match status" value="1"/>
</dbReference>
<name>W2PU82_PHYN3</name>
<reference evidence="6" key="1">
    <citation type="submission" date="2011-12" db="EMBL/GenBank/DDBJ databases">
        <authorList>
            <consortium name="The Broad Institute Genome Sequencing Platform"/>
            <person name="Russ C."/>
            <person name="Tyler B."/>
            <person name="Panabieres F."/>
            <person name="Shan W."/>
            <person name="Tripathy S."/>
            <person name="Grunwald N."/>
            <person name="Machado M."/>
            <person name="Young S.K."/>
            <person name="Zeng Q."/>
            <person name="Gargeya S."/>
            <person name="Fitzgerald M."/>
            <person name="Haas B."/>
            <person name="Abouelleil A."/>
            <person name="Alvarado L."/>
            <person name="Arachchi H.M."/>
            <person name="Berlin A."/>
            <person name="Chapman S.B."/>
            <person name="Gearin G."/>
            <person name="Goldberg J."/>
            <person name="Griggs A."/>
            <person name="Gujja S."/>
            <person name="Hansen M."/>
            <person name="Heiman D."/>
            <person name="Howarth C."/>
            <person name="Larimer J."/>
            <person name="Lui A."/>
            <person name="MacDonald P.J.P."/>
            <person name="McCowen C."/>
            <person name="Montmayeur A."/>
            <person name="Murphy C."/>
            <person name="Neiman D."/>
            <person name="Pearson M."/>
            <person name="Priest M."/>
            <person name="Roberts A."/>
            <person name="Saif S."/>
            <person name="Shea T."/>
            <person name="Sisk P."/>
            <person name="Stolte C."/>
            <person name="Sykes S."/>
            <person name="Wortman J."/>
            <person name="Nusbaum C."/>
            <person name="Birren B."/>
        </authorList>
    </citation>
    <scope>NUCLEOTIDE SEQUENCE [LARGE SCALE GENOMIC DNA]</scope>
    <source>
        <strain evidence="6">INRA-310</strain>
    </source>
</reference>
<dbReference type="GO" id="GO:0005524">
    <property type="term" value="F:ATP binding"/>
    <property type="evidence" value="ECO:0007669"/>
    <property type="project" value="UniProtKB-KW"/>
</dbReference>
<comment type="similarity">
    <text evidence="1">Belongs to the helicase family.</text>
</comment>
<dbReference type="Pfam" id="PF20209">
    <property type="entry name" value="DUF6570"/>
    <property type="match status" value="1"/>
</dbReference>
<sequence length="1471" mass="165945">MGSKKRGREDSDDSDCDLLKHLNEAHQAAVHRVHEQATQDSVSVVKTDNSDTASESSDSDDLLAFLDDERRKELNRLRKRKYMNKLKSSKDKSASKHLETKNASSGFENELSAEERTECLEHLRRALGAEGLDECACVVCDRLGLRQESRRVEDVDLTYLKKMKRSLHVETANLPNTLVEQYRCPSCLSDLSGLMVSPRGINTYTDDNNYSRAWLSVCRECDRSIQRGRLPKFAIANGFFVGRLPHKHRDLTVPERLMTQLTNVVAMTRVMRGGHHRCIRSHCIAFDCTPGPPVTLLPRSLEDVASYRVVLIGDFTAAQLEQVRKLHRIRNGAVRDLFAFYKINNHLYAEIAESDPAENSEYTDADLEAAFVEYVPDDEGSIGGEMDREQQNIRGESDAWRVMLRELPVLSQAGRNREREREFEVRRSSFFANDISGTLLARIFPELFPFGRGHPGEQRHVKVSVQECIKYYTMLSERQFAEDALFTLVAFDKISMMSMYIQNHVRCQRFPHLLEGYDRLTSEQLGKALLENERRLQGCLPWRQADNSVAQKFLKTVEIGSRSVWGSNAERSQCRHKAFAYQTSCNLVNSSEDATTSNFRAVSYLDDYIYRPKMLENLNLYEFTMWFFRKKHENAISLWLGFLDRHPLCKSHCLGKRYEEVVPVLQTFRFPRNEGQASSEKRYKYAVLSLVLFKPFRCLADLVSHSSDEQMWIDCYDQWKPQRSNFVEEIMNNMEDFYSGFERAKSAREEASVTSKPESLTPDGDTSGDENDDLFHGDELDFDDFVMEEDNQNRDLGDLWTSDDNIDAVLESMDLDPASCPTTTAPDDSIAPMLGIFRDCGLLKPAAQNILESDIIECCLPDSLSIDLMKKWVKDDNTDNALLATCEPRSGLVTQKTEVVELLDGGLLESNMTWQPPLTLACSPKLTKNFATISDTSKTFSLNKRQHYAFTAIGKALLSRWRQAETLPGADISLSLCLRQTQLLLFLGGEGGTGKSRIIDAVQAFCDSWGRQQSLIKTALTGKAATLIEGRTLAAFLLQLRKKRATDEIINLELIIIDEVSMMRKFQLAQLDKILRIAKRMPDVAFGGVHIVLVGDFLQLPPVGGAPLFKDPSTQAKLSSNELAGFALWRQFTNVVILKESVRFAKDPEWGRGCHQARLGTWTPEFVDLINSRVLTAASTIDAAANDEKATTFVTPDNSTRTAINHLFVSTTAKLLPHGEYPVRVVANFKGKLSSLRRSEVRDIMSLPDTKFGRLAPYLDLIIGMPVQITQNVRPAKLVANGTLGLLETILYHPDTQFRLVHDSEADMTVKVPSIPPPAVLVRIDRGPAASTLLGYNDANLFPLFFDTEAYNACNISLAGFVNGIPRSLSVKIQQFPLACAVSCTIYKVQGDTLDAMVVTDWRSKCAQTNKREQPYLLVSRVTSRSAFTALKPLTNDIIQWAKPSQATLDEEARLKRFSADTIKRLKARVE</sequence>
<evidence type="ECO:0000259" key="3">
    <source>
        <dbReference type="Pfam" id="PF05970"/>
    </source>
</evidence>
<proteinExistence type="inferred from homology"/>
<comment type="catalytic activity">
    <reaction evidence="1">
        <text>ATP + H2O = ADP + phosphate + H(+)</text>
        <dbReference type="Rhea" id="RHEA:13065"/>
        <dbReference type="ChEBI" id="CHEBI:15377"/>
        <dbReference type="ChEBI" id="CHEBI:15378"/>
        <dbReference type="ChEBI" id="CHEBI:30616"/>
        <dbReference type="ChEBI" id="CHEBI:43474"/>
        <dbReference type="ChEBI" id="CHEBI:456216"/>
        <dbReference type="EC" id="5.6.2.3"/>
    </reaction>
</comment>
<dbReference type="InterPro" id="IPR010285">
    <property type="entry name" value="DNA_helicase_pif1-like_DEAD"/>
</dbReference>
<dbReference type="InterPro" id="IPR046700">
    <property type="entry name" value="DUF6570"/>
</dbReference>
<feature type="domain" description="DUF6570" evidence="4">
    <location>
        <begin position="227"/>
        <end position="352"/>
    </location>
</feature>
<keyword evidence="1" id="KW-0547">Nucleotide-binding</keyword>
<comment type="cofactor">
    <cofactor evidence="1">
        <name>Mg(2+)</name>
        <dbReference type="ChEBI" id="CHEBI:18420"/>
    </cofactor>
</comment>
<dbReference type="EMBL" id="KI669610">
    <property type="protein sequence ID" value="ETN03590.1"/>
    <property type="molecule type" value="Genomic_DNA"/>
</dbReference>
<accession>W2PU82</accession>
<dbReference type="GO" id="GO:0016887">
    <property type="term" value="F:ATP hydrolysis activity"/>
    <property type="evidence" value="ECO:0007669"/>
    <property type="project" value="RHEA"/>
</dbReference>
<feature type="compositionally biased region" description="Basic and acidic residues" evidence="2">
    <location>
        <begin position="88"/>
        <end position="100"/>
    </location>
</feature>
<keyword evidence="1" id="KW-0227">DNA damage</keyword>
<evidence type="ECO:0000259" key="4">
    <source>
        <dbReference type="Pfam" id="PF20209"/>
    </source>
</evidence>
<keyword evidence="1" id="KW-0378">Hydrolase</keyword>
<evidence type="ECO:0000256" key="2">
    <source>
        <dbReference type="SAM" id="MobiDB-lite"/>
    </source>
</evidence>
<dbReference type="Proteomes" id="UP000018817">
    <property type="component" value="Unassembled WGS sequence"/>
</dbReference>
<keyword evidence="1" id="KW-0347">Helicase</keyword>
<organism evidence="5 6">
    <name type="scientific">Phytophthora nicotianae (strain INRA-310)</name>
    <name type="common">Phytophthora parasitica</name>
    <dbReference type="NCBI Taxonomy" id="761204"/>
    <lineage>
        <taxon>Eukaryota</taxon>
        <taxon>Sar</taxon>
        <taxon>Stramenopiles</taxon>
        <taxon>Oomycota</taxon>
        <taxon>Peronosporomycetes</taxon>
        <taxon>Peronosporales</taxon>
        <taxon>Peronosporaceae</taxon>
        <taxon>Phytophthora</taxon>
    </lineage>
</organism>
<protein>
    <recommendedName>
        <fullName evidence="1">ATP-dependent DNA helicase</fullName>
        <ecNumber evidence="1">5.6.2.3</ecNumber>
    </recommendedName>
</protein>
<evidence type="ECO:0000313" key="5">
    <source>
        <dbReference type="EMBL" id="ETN03590.1"/>
    </source>
</evidence>
<dbReference type="STRING" id="761204.W2PU82"/>
<dbReference type="Gene3D" id="3.40.50.300">
    <property type="entry name" value="P-loop containing nucleotide triphosphate hydrolases"/>
    <property type="match status" value="1"/>
</dbReference>